<evidence type="ECO:0000313" key="2">
    <source>
        <dbReference type="Proteomes" id="UP001603857"/>
    </source>
</evidence>
<dbReference type="PANTHER" id="PTHR10688:SF2">
    <property type="entry name" value="PWWP DOMAIN-CONTAINING PROTEIN"/>
    <property type="match status" value="1"/>
</dbReference>
<dbReference type="PANTHER" id="PTHR10688">
    <property type="entry name" value="PWWP DOMAIN-CONTAINING PROTEIN"/>
    <property type="match status" value="1"/>
</dbReference>
<evidence type="ECO:0000313" key="1">
    <source>
        <dbReference type="EMBL" id="KAL2337313.1"/>
    </source>
</evidence>
<reference evidence="1 2" key="1">
    <citation type="submission" date="2024-08" db="EMBL/GenBank/DDBJ databases">
        <title>Insights into the chromosomal genome structure of Flemingia macrophylla.</title>
        <authorList>
            <person name="Ding Y."/>
            <person name="Zhao Y."/>
            <person name="Bi W."/>
            <person name="Wu M."/>
            <person name="Zhao G."/>
            <person name="Gong Y."/>
            <person name="Li W."/>
            <person name="Zhang P."/>
        </authorList>
    </citation>
    <scope>NUCLEOTIDE SEQUENCE [LARGE SCALE GENOMIC DNA]</scope>
    <source>
        <strain evidence="1">DYQJB</strain>
        <tissue evidence="1">Leaf</tissue>
    </source>
</reference>
<dbReference type="Proteomes" id="UP001603857">
    <property type="component" value="Unassembled WGS sequence"/>
</dbReference>
<accession>A0ABD1MNC3</accession>
<evidence type="ECO:0008006" key="3">
    <source>
        <dbReference type="Google" id="ProtNLM"/>
    </source>
</evidence>
<comment type="caution">
    <text evidence="1">The sequence shown here is derived from an EMBL/GenBank/DDBJ whole genome shotgun (WGS) entry which is preliminary data.</text>
</comment>
<organism evidence="1 2">
    <name type="scientific">Flemingia macrophylla</name>
    <dbReference type="NCBI Taxonomy" id="520843"/>
    <lineage>
        <taxon>Eukaryota</taxon>
        <taxon>Viridiplantae</taxon>
        <taxon>Streptophyta</taxon>
        <taxon>Embryophyta</taxon>
        <taxon>Tracheophyta</taxon>
        <taxon>Spermatophyta</taxon>
        <taxon>Magnoliopsida</taxon>
        <taxon>eudicotyledons</taxon>
        <taxon>Gunneridae</taxon>
        <taxon>Pentapetalae</taxon>
        <taxon>rosids</taxon>
        <taxon>fabids</taxon>
        <taxon>Fabales</taxon>
        <taxon>Fabaceae</taxon>
        <taxon>Papilionoideae</taxon>
        <taxon>50 kb inversion clade</taxon>
        <taxon>NPAAA clade</taxon>
        <taxon>indigoferoid/millettioid clade</taxon>
        <taxon>Phaseoleae</taxon>
        <taxon>Flemingia</taxon>
    </lineage>
</organism>
<dbReference type="CDD" id="cd05162">
    <property type="entry name" value="PWWP"/>
    <property type="match status" value="1"/>
</dbReference>
<dbReference type="InterPro" id="IPR052657">
    <property type="entry name" value="PDP_family_Arabidopsis"/>
</dbReference>
<dbReference type="EMBL" id="JBGMDY010000004">
    <property type="protein sequence ID" value="KAL2337313.1"/>
    <property type="molecule type" value="Genomic_DNA"/>
</dbReference>
<dbReference type="AlphaFoldDB" id="A0ABD1MNC3"/>
<gene>
    <name evidence="1" type="ORF">Fmac_011759</name>
</gene>
<proteinExistence type="predicted"/>
<keyword evidence="2" id="KW-1185">Reference proteome</keyword>
<sequence>MKSGRVWRGDIVWARVRHPHKWSPALVLSSDDLGVRVSFFTPNDAVSPTYGHGYFVPSQLLPFEDAFPSIVSHRNVRTPSLHSALRFFGRTLFSALRCRCLRPQPQAHRAPSSRFHPLELLGFVLDAAVSPWVQPPRFALAVRVVAQLHAFRSYSSMKQKNMYQQNHKSGSSLGQNMHSDTLESVDLEPKGKCQIICKNWEENMATGAIRRLNSTVPVWEGNFESLFRNKFVIISENLMHYPAFDPLYMVQASLKPVRQSLLGFKRISDQGIVDICFENCSTMSKTKISVPGNFVTHLNNYINKIEDHALGIDCRLMDSETIIYLNKKRRPLDKSPSCHVFPQIGGVQESESKTYISKHTRRRISPIKMLEAEGSIQKDNLASAYVFETTMNSSDQVHKVDLKRSQHCESLSNKCEVDARAAKVKGMVGSDSSVSQERRQMSCNSDTTPLKLKRSARIELSLRDSLVQKGKGWYQGVASCSVFNSKVGQLSKTNVPFSHKSLHMKFPKNFNLPSKEQLIKKFRVFGSVDSSRTRVFFYTGAAQVVFLHEVDAVAAYQYAKRKAWFGEANVRFWLDPYDQKRRGFKCSALVTPSASRQIGPPLKSCLKNSNSSRMENRKKHCRVRFTIET</sequence>
<protein>
    <recommendedName>
        <fullName evidence="3">RRM domain-containing protein</fullName>
    </recommendedName>
</protein>
<name>A0ABD1MNC3_9FABA</name>